<gene>
    <name evidence="9" type="ORF">UABAM_02568</name>
</gene>
<dbReference type="PANTHER" id="PTHR13285">
    <property type="entry name" value="ACYLTRANSFERASE"/>
    <property type="match status" value="1"/>
</dbReference>
<feature type="transmembrane region" description="Helical" evidence="8">
    <location>
        <begin position="355"/>
        <end position="375"/>
    </location>
</feature>
<organism evidence="9 10">
    <name type="scientific">Uabimicrobium amorphum</name>
    <dbReference type="NCBI Taxonomy" id="2596890"/>
    <lineage>
        <taxon>Bacteria</taxon>
        <taxon>Pseudomonadati</taxon>
        <taxon>Planctomycetota</taxon>
        <taxon>Candidatus Uabimicrobiia</taxon>
        <taxon>Candidatus Uabimicrobiales</taxon>
        <taxon>Candidatus Uabimicrobiaceae</taxon>
        <taxon>Candidatus Uabimicrobium</taxon>
    </lineage>
</organism>
<evidence type="ECO:0000313" key="9">
    <source>
        <dbReference type="EMBL" id="BBM84212.1"/>
    </source>
</evidence>
<accession>A0A5S9F371</accession>
<evidence type="ECO:0000313" key="10">
    <source>
        <dbReference type="Proteomes" id="UP000326354"/>
    </source>
</evidence>
<dbReference type="OrthoDB" id="9805788at2"/>
<evidence type="ECO:0000256" key="3">
    <source>
        <dbReference type="ARBA" id="ARBA00022475"/>
    </source>
</evidence>
<dbReference type="AlphaFoldDB" id="A0A5S9F371"/>
<keyword evidence="4 8" id="KW-0812">Transmembrane</keyword>
<feature type="transmembrane region" description="Helical" evidence="8">
    <location>
        <begin position="226"/>
        <end position="243"/>
    </location>
</feature>
<name>A0A5S9F371_UABAM</name>
<dbReference type="GO" id="GO:0005886">
    <property type="term" value="C:plasma membrane"/>
    <property type="evidence" value="ECO:0007669"/>
    <property type="project" value="UniProtKB-SubCell"/>
</dbReference>
<keyword evidence="7 9" id="KW-0808">Transferase</keyword>
<dbReference type="KEGG" id="uam:UABAM_02568"/>
<keyword evidence="5 8" id="KW-1133">Transmembrane helix</keyword>
<feature type="transmembrane region" description="Helical" evidence="8">
    <location>
        <begin position="311"/>
        <end position="335"/>
    </location>
</feature>
<dbReference type="InterPro" id="IPR004299">
    <property type="entry name" value="MBOAT_fam"/>
</dbReference>
<dbReference type="Proteomes" id="UP000326354">
    <property type="component" value="Chromosome"/>
</dbReference>
<sequence>MLFNSNIFIVFFLIVYTIYRTVSHKKQNILLLISSYIFYGFWDYRFLSLILISTIIDFFCGQHIADADSKKAKKKWLLLSVCCNLGILGFFKYFNFFVDSLQQLLQTFDVHPAFLRLEIVLPVGISFYTFQTMSYAIDIYRGKLQPTRSFLNFAVFVAYFPQLVAGPIERAARLIPQIESVRKISRSQIKSGLCLIVWGYFKKVYVADNIAVLVNQIFSMEPSALSFWYVLLGCYAFAFQIYGDFSGYSDIARGISKLLGIELMINFASPYFVTNPADFWTHWHISLSSWLRDYLYIPLGGNRVSEIRTKINLFTTMVLGGLWHGAAWNFVWWGIYQGSLLMFFRSRRKKYTSVLSFVVMCFVTFQFTALGWLIFRAQSGQQILEMLWGLTILEIPSIDIITKFLGLVFFSFFVIGEQYDKLRNNNEIAFSSYSIVTQYCIYFYLIFCILFLAAPGAEQFIYFQF</sequence>
<dbReference type="InterPro" id="IPR024194">
    <property type="entry name" value="Ac/AlaTfrase_AlgI/DltB"/>
</dbReference>
<feature type="transmembrane region" description="Helical" evidence="8">
    <location>
        <begin position="29"/>
        <end position="56"/>
    </location>
</feature>
<evidence type="ECO:0000256" key="1">
    <source>
        <dbReference type="ARBA" id="ARBA00004651"/>
    </source>
</evidence>
<dbReference type="InterPro" id="IPR051085">
    <property type="entry name" value="MB_O-acyltransferase"/>
</dbReference>
<feature type="transmembrane region" description="Helical" evidence="8">
    <location>
        <begin position="76"/>
        <end position="98"/>
    </location>
</feature>
<dbReference type="RefSeq" id="WP_151968382.1">
    <property type="nucleotide sequence ID" value="NZ_AP019860.1"/>
</dbReference>
<feature type="transmembrane region" description="Helical" evidence="8">
    <location>
        <begin position="387"/>
        <end position="415"/>
    </location>
</feature>
<keyword evidence="7" id="KW-0012">Acyltransferase</keyword>
<keyword evidence="10" id="KW-1185">Reference proteome</keyword>
<dbReference type="InterPro" id="IPR028362">
    <property type="entry name" value="AlgI"/>
</dbReference>
<comment type="subcellular location">
    <subcellularLocation>
        <location evidence="1">Cell membrane</location>
        <topology evidence="1">Multi-pass membrane protein</topology>
    </subcellularLocation>
</comment>
<keyword evidence="6 7" id="KW-0472">Membrane</keyword>
<keyword evidence="3 7" id="KW-1003">Cell membrane</keyword>
<dbReference type="EMBL" id="AP019860">
    <property type="protein sequence ID" value="BBM84212.1"/>
    <property type="molecule type" value="Genomic_DNA"/>
</dbReference>
<feature type="transmembrane region" description="Helical" evidence="8">
    <location>
        <begin position="435"/>
        <end position="454"/>
    </location>
</feature>
<evidence type="ECO:0000256" key="4">
    <source>
        <dbReference type="ARBA" id="ARBA00022692"/>
    </source>
</evidence>
<proteinExistence type="inferred from homology"/>
<dbReference type="GO" id="GO:0016746">
    <property type="term" value="F:acyltransferase activity"/>
    <property type="evidence" value="ECO:0007669"/>
    <property type="project" value="UniProtKB-KW"/>
</dbReference>
<reference evidence="9 10" key="1">
    <citation type="submission" date="2019-08" db="EMBL/GenBank/DDBJ databases">
        <title>Complete genome sequence of Candidatus Uab amorphum.</title>
        <authorList>
            <person name="Shiratori T."/>
            <person name="Suzuki S."/>
            <person name="Kakizawa Y."/>
            <person name="Ishida K."/>
        </authorList>
    </citation>
    <scope>NUCLEOTIDE SEQUENCE [LARGE SCALE GENOMIC DNA]</scope>
    <source>
        <strain evidence="9 10">SRT547</strain>
    </source>
</reference>
<comment type="similarity">
    <text evidence="2 7">Belongs to the membrane-bound acyltransferase family.</text>
</comment>
<evidence type="ECO:0000256" key="5">
    <source>
        <dbReference type="ARBA" id="ARBA00022989"/>
    </source>
</evidence>
<evidence type="ECO:0000256" key="7">
    <source>
        <dbReference type="PIRNR" id="PIRNR016636"/>
    </source>
</evidence>
<dbReference type="PIRSF" id="PIRSF500217">
    <property type="entry name" value="AlgI"/>
    <property type="match status" value="1"/>
</dbReference>
<protein>
    <submittedName>
        <fullName evidence="9">Alginate O-acetyltransferase</fullName>
    </submittedName>
</protein>
<dbReference type="PIRSF" id="PIRSF016636">
    <property type="entry name" value="AlgI_DltB"/>
    <property type="match status" value="1"/>
</dbReference>
<feature type="transmembrane region" description="Helical" evidence="8">
    <location>
        <begin position="6"/>
        <end position="22"/>
    </location>
</feature>
<evidence type="ECO:0000256" key="6">
    <source>
        <dbReference type="ARBA" id="ARBA00023136"/>
    </source>
</evidence>
<evidence type="ECO:0000256" key="2">
    <source>
        <dbReference type="ARBA" id="ARBA00010323"/>
    </source>
</evidence>
<dbReference type="GO" id="GO:0042121">
    <property type="term" value="P:alginic acid biosynthetic process"/>
    <property type="evidence" value="ECO:0007669"/>
    <property type="project" value="InterPro"/>
</dbReference>
<dbReference type="Pfam" id="PF03062">
    <property type="entry name" value="MBOAT"/>
    <property type="match status" value="1"/>
</dbReference>
<dbReference type="PANTHER" id="PTHR13285:SF18">
    <property type="entry name" value="PROTEIN-CYSTEINE N-PALMITOYLTRANSFERASE RASP"/>
    <property type="match status" value="1"/>
</dbReference>
<feature type="transmembrane region" description="Helical" evidence="8">
    <location>
        <begin position="119"/>
        <end position="137"/>
    </location>
</feature>
<evidence type="ECO:0000256" key="8">
    <source>
        <dbReference type="SAM" id="Phobius"/>
    </source>
</evidence>